<comment type="caution">
    <text evidence="1">The sequence shown here is derived from an EMBL/GenBank/DDBJ whole genome shotgun (WGS) entry which is preliminary data.</text>
</comment>
<sequence>MFTNHKNLNPPINSTSRLATITLLNFKEAPFCTDQSFLAINTKVIAQSFAFNARIRSKGCREVSPSLNLERGNKFAALNLGSREFYAPRFPCIVWRNRVG</sequence>
<accession>A0AAV4SU53</accession>
<gene>
    <name evidence="1" type="ORF">CEXT_20801</name>
</gene>
<organism evidence="1 2">
    <name type="scientific">Caerostris extrusa</name>
    <name type="common">Bark spider</name>
    <name type="synonym">Caerostris bankana</name>
    <dbReference type="NCBI Taxonomy" id="172846"/>
    <lineage>
        <taxon>Eukaryota</taxon>
        <taxon>Metazoa</taxon>
        <taxon>Ecdysozoa</taxon>
        <taxon>Arthropoda</taxon>
        <taxon>Chelicerata</taxon>
        <taxon>Arachnida</taxon>
        <taxon>Araneae</taxon>
        <taxon>Araneomorphae</taxon>
        <taxon>Entelegynae</taxon>
        <taxon>Araneoidea</taxon>
        <taxon>Araneidae</taxon>
        <taxon>Caerostris</taxon>
    </lineage>
</organism>
<evidence type="ECO:0000313" key="1">
    <source>
        <dbReference type="EMBL" id="GIY37594.1"/>
    </source>
</evidence>
<dbReference type="EMBL" id="BPLR01010185">
    <property type="protein sequence ID" value="GIY37594.1"/>
    <property type="molecule type" value="Genomic_DNA"/>
</dbReference>
<dbReference type="Proteomes" id="UP001054945">
    <property type="component" value="Unassembled WGS sequence"/>
</dbReference>
<reference evidence="1 2" key="1">
    <citation type="submission" date="2021-06" db="EMBL/GenBank/DDBJ databases">
        <title>Caerostris extrusa draft genome.</title>
        <authorList>
            <person name="Kono N."/>
            <person name="Arakawa K."/>
        </authorList>
    </citation>
    <scope>NUCLEOTIDE SEQUENCE [LARGE SCALE GENOMIC DNA]</scope>
</reference>
<name>A0AAV4SU53_CAEEX</name>
<proteinExistence type="predicted"/>
<dbReference type="AlphaFoldDB" id="A0AAV4SU53"/>
<keyword evidence="2" id="KW-1185">Reference proteome</keyword>
<protein>
    <submittedName>
        <fullName evidence="1">Uncharacterized protein</fullName>
    </submittedName>
</protein>
<evidence type="ECO:0000313" key="2">
    <source>
        <dbReference type="Proteomes" id="UP001054945"/>
    </source>
</evidence>